<dbReference type="Proteomes" id="UP000294257">
    <property type="component" value="Unassembled WGS sequence"/>
</dbReference>
<dbReference type="RefSeq" id="WP_130345230.1">
    <property type="nucleotide sequence ID" value="NZ_SGWQ01000005.1"/>
</dbReference>
<protein>
    <recommendedName>
        <fullName evidence="4">Pentapeptide repeat protein</fullName>
    </recommendedName>
</protein>
<keyword evidence="1" id="KW-0812">Transmembrane</keyword>
<dbReference type="AlphaFoldDB" id="A0A4Q7KM85"/>
<feature type="transmembrane region" description="Helical" evidence="1">
    <location>
        <begin position="94"/>
        <end position="112"/>
    </location>
</feature>
<accession>A0A4Q7KM85</accession>
<name>A0A4Q7KM85_9PSEU</name>
<dbReference type="InterPro" id="IPR001646">
    <property type="entry name" value="5peptide_repeat"/>
</dbReference>
<comment type="caution">
    <text evidence="2">The sequence shown here is derived from an EMBL/GenBank/DDBJ whole genome shotgun (WGS) entry which is preliminary data.</text>
</comment>
<evidence type="ECO:0000256" key="1">
    <source>
        <dbReference type="SAM" id="Phobius"/>
    </source>
</evidence>
<gene>
    <name evidence="2" type="ORF">EV193_105348</name>
</gene>
<sequence length="402" mass="43567">MDKWAVGVLTAVLLVAVVAGRLIRSGSTHWWLPFRADDSPGVDRRMARSVVLWLLIAVVVGSAAGLGLLAVLGWPRLPKSPEFTSAQMLDLLKIGLAVVAGFGGVVALAVTYRKQKVAEEGHRLSLRQDEREGTKLFNERFGAAAEQLAHESAAVRLAGVYAMAGLADDWEDQRQTCVEVLCAYLRLPRKVGGQQPAGEPEVVGTIFRVLRDRLAASGFSDWKNLDYDFTGVSFEDADFSGLEFKGHVKFDQAVFTGHAASFAGAHFSGELGCQFVGTSFECETLDFNGVVIDGAARVQLLRIELAENSSVEFAGSAVISGTLLFADSSFTNVKFSFTRVQLGAQAEWHTSGRVRISDCAFDECRLDFSGTSLEFGRVSMDNPRMQNTEVSGLPAAVYRTPQ</sequence>
<dbReference type="Gene3D" id="2.160.20.80">
    <property type="entry name" value="E3 ubiquitin-protein ligase SopA"/>
    <property type="match status" value="1"/>
</dbReference>
<dbReference type="OrthoDB" id="8440251at2"/>
<organism evidence="2 3">
    <name type="scientific">Herbihabitans rhizosphaerae</name>
    <dbReference type="NCBI Taxonomy" id="1872711"/>
    <lineage>
        <taxon>Bacteria</taxon>
        <taxon>Bacillati</taxon>
        <taxon>Actinomycetota</taxon>
        <taxon>Actinomycetes</taxon>
        <taxon>Pseudonocardiales</taxon>
        <taxon>Pseudonocardiaceae</taxon>
        <taxon>Herbihabitans</taxon>
    </lineage>
</organism>
<keyword evidence="1" id="KW-0472">Membrane</keyword>
<dbReference type="Pfam" id="PF13576">
    <property type="entry name" value="Pentapeptide_3"/>
    <property type="match status" value="1"/>
</dbReference>
<feature type="transmembrane region" description="Helical" evidence="1">
    <location>
        <begin position="50"/>
        <end position="74"/>
    </location>
</feature>
<dbReference type="EMBL" id="SGWQ01000005">
    <property type="protein sequence ID" value="RZS37789.1"/>
    <property type="molecule type" value="Genomic_DNA"/>
</dbReference>
<keyword evidence="3" id="KW-1185">Reference proteome</keyword>
<proteinExistence type="predicted"/>
<evidence type="ECO:0000313" key="2">
    <source>
        <dbReference type="EMBL" id="RZS37789.1"/>
    </source>
</evidence>
<evidence type="ECO:0000313" key="3">
    <source>
        <dbReference type="Proteomes" id="UP000294257"/>
    </source>
</evidence>
<evidence type="ECO:0008006" key="4">
    <source>
        <dbReference type="Google" id="ProtNLM"/>
    </source>
</evidence>
<keyword evidence="1" id="KW-1133">Transmembrane helix</keyword>
<reference evidence="2 3" key="1">
    <citation type="submission" date="2019-02" db="EMBL/GenBank/DDBJ databases">
        <title>Genomic Encyclopedia of Type Strains, Phase IV (KMG-IV): sequencing the most valuable type-strain genomes for metagenomic binning, comparative biology and taxonomic classification.</title>
        <authorList>
            <person name="Goeker M."/>
        </authorList>
    </citation>
    <scope>NUCLEOTIDE SEQUENCE [LARGE SCALE GENOMIC DNA]</scope>
    <source>
        <strain evidence="2 3">DSM 101727</strain>
    </source>
</reference>